<evidence type="ECO:0000313" key="2">
    <source>
        <dbReference type="EMBL" id="EME38722.1"/>
    </source>
</evidence>
<accession>M2XGW3</accession>
<keyword evidence="1" id="KW-0812">Transmembrane</keyword>
<keyword evidence="1" id="KW-1133">Transmembrane helix</keyword>
<evidence type="ECO:0000313" key="3">
    <source>
        <dbReference type="Proteomes" id="UP000016933"/>
    </source>
</evidence>
<evidence type="ECO:0000256" key="1">
    <source>
        <dbReference type="SAM" id="Phobius"/>
    </source>
</evidence>
<feature type="non-terminal residue" evidence="2">
    <location>
        <position position="133"/>
    </location>
</feature>
<dbReference type="OrthoDB" id="3366823at2759"/>
<dbReference type="GO" id="GO:0020037">
    <property type="term" value="F:heme binding"/>
    <property type="evidence" value="ECO:0007669"/>
    <property type="project" value="InterPro"/>
</dbReference>
<dbReference type="PANTHER" id="PTHR24306">
    <property type="match status" value="1"/>
</dbReference>
<gene>
    <name evidence="2" type="ORF">DOTSEDRAFT_75465</name>
</gene>
<dbReference type="GO" id="GO:0005506">
    <property type="term" value="F:iron ion binding"/>
    <property type="evidence" value="ECO:0007669"/>
    <property type="project" value="InterPro"/>
</dbReference>
<dbReference type="HOGENOM" id="CLU_1911618_0_0_1"/>
<dbReference type="GO" id="GO:0004497">
    <property type="term" value="F:monooxygenase activity"/>
    <property type="evidence" value="ECO:0007669"/>
    <property type="project" value="InterPro"/>
</dbReference>
<dbReference type="EMBL" id="KB446546">
    <property type="protein sequence ID" value="EME38722.1"/>
    <property type="molecule type" value="Genomic_DNA"/>
</dbReference>
<reference evidence="2 3" key="2">
    <citation type="journal article" date="2012" name="PLoS Pathog.">
        <title>Diverse lifestyles and strategies of plant pathogenesis encoded in the genomes of eighteen Dothideomycetes fungi.</title>
        <authorList>
            <person name="Ohm R.A."/>
            <person name="Feau N."/>
            <person name="Henrissat B."/>
            <person name="Schoch C.L."/>
            <person name="Horwitz B.A."/>
            <person name="Barry K.W."/>
            <person name="Condon B.J."/>
            <person name="Copeland A.C."/>
            <person name="Dhillon B."/>
            <person name="Glaser F."/>
            <person name="Hesse C.N."/>
            <person name="Kosti I."/>
            <person name="LaButti K."/>
            <person name="Lindquist E.A."/>
            <person name="Lucas S."/>
            <person name="Salamov A.A."/>
            <person name="Bradshaw R.E."/>
            <person name="Ciuffetti L."/>
            <person name="Hamelin R.C."/>
            <person name="Kema G.H.J."/>
            <person name="Lawrence C."/>
            <person name="Scott J.A."/>
            <person name="Spatafora J.W."/>
            <person name="Turgeon B.G."/>
            <person name="de Wit P.J.G.M."/>
            <person name="Zhong S."/>
            <person name="Goodwin S.B."/>
            <person name="Grigoriev I.V."/>
        </authorList>
    </citation>
    <scope>NUCLEOTIDE SEQUENCE [LARGE SCALE GENOMIC DNA]</scope>
    <source>
        <strain evidence="3">NZE10 / CBS 128990</strain>
    </source>
</reference>
<dbReference type="GO" id="GO:0016705">
    <property type="term" value="F:oxidoreductase activity, acting on paired donors, with incorporation or reduction of molecular oxygen"/>
    <property type="evidence" value="ECO:0007669"/>
    <property type="project" value="InterPro"/>
</dbReference>
<reference evidence="3" key="1">
    <citation type="journal article" date="2012" name="PLoS Genet.">
        <title>The genomes of the fungal plant pathogens Cladosporium fulvum and Dothistroma septosporum reveal adaptation to different hosts and lifestyles but also signatures of common ancestry.</title>
        <authorList>
            <person name="de Wit P.J.G.M."/>
            <person name="van der Burgt A."/>
            <person name="Oekmen B."/>
            <person name="Stergiopoulos I."/>
            <person name="Abd-Elsalam K.A."/>
            <person name="Aerts A.L."/>
            <person name="Bahkali A.H."/>
            <person name="Beenen H.G."/>
            <person name="Chettri P."/>
            <person name="Cox M.P."/>
            <person name="Datema E."/>
            <person name="de Vries R.P."/>
            <person name="Dhillon B."/>
            <person name="Ganley A.R."/>
            <person name="Griffiths S.A."/>
            <person name="Guo Y."/>
            <person name="Hamelin R.C."/>
            <person name="Henrissat B."/>
            <person name="Kabir M.S."/>
            <person name="Jashni M.K."/>
            <person name="Kema G."/>
            <person name="Klaubauf S."/>
            <person name="Lapidus A."/>
            <person name="Levasseur A."/>
            <person name="Lindquist E."/>
            <person name="Mehrabi R."/>
            <person name="Ohm R.A."/>
            <person name="Owen T.J."/>
            <person name="Salamov A."/>
            <person name="Schwelm A."/>
            <person name="Schijlen E."/>
            <person name="Sun H."/>
            <person name="van den Burg H.A."/>
            <person name="van Ham R.C.H.J."/>
            <person name="Zhang S."/>
            <person name="Goodwin S.B."/>
            <person name="Grigoriev I.V."/>
            <person name="Collemare J."/>
            <person name="Bradshaw R.E."/>
        </authorList>
    </citation>
    <scope>NUCLEOTIDE SEQUENCE [LARGE SCALE GENOMIC DNA]</scope>
    <source>
        <strain evidence="3">NZE10 / CBS 128990</strain>
    </source>
</reference>
<protein>
    <submittedName>
        <fullName evidence="2">Uncharacterized protein</fullName>
    </submittedName>
</protein>
<name>M2XGW3_DOTSN</name>
<dbReference type="STRING" id="675120.M2XGW3"/>
<dbReference type="AlphaFoldDB" id="M2XGW3"/>
<keyword evidence="1" id="KW-0472">Membrane</keyword>
<dbReference type="Proteomes" id="UP000016933">
    <property type="component" value="Unassembled WGS sequence"/>
</dbReference>
<dbReference type="PANTHER" id="PTHR24306:SF7">
    <property type="entry name" value="AHBB"/>
    <property type="match status" value="1"/>
</dbReference>
<organism evidence="2 3">
    <name type="scientific">Dothistroma septosporum (strain NZE10 / CBS 128990)</name>
    <name type="common">Red band needle blight fungus</name>
    <name type="synonym">Mycosphaerella pini</name>
    <dbReference type="NCBI Taxonomy" id="675120"/>
    <lineage>
        <taxon>Eukaryota</taxon>
        <taxon>Fungi</taxon>
        <taxon>Dikarya</taxon>
        <taxon>Ascomycota</taxon>
        <taxon>Pezizomycotina</taxon>
        <taxon>Dothideomycetes</taxon>
        <taxon>Dothideomycetidae</taxon>
        <taxon>Mycosphaerellales</taxon>
        <taxon>Mycosphaerellaceae</taxon>
        <taxon>Dothistroma</taxon>
    </lineage>
</organism>
<dbReference type="SUPFAM" id="SSF48264">
    <property type="entry name" value="Cytochrome P450"/>
    <property type="match status" value="1"/>
</dbReference>
<keyword evidence="3" id="KW-1185">Reference proteome</keyword>
<sequence>MSIHIISSAAWLMRSTLQHPMLAVVLTIATTLLTTRIYTGFRFVVSIRKQGSTHGPHTAPIIPYWIPWIGHVPSFVVGSGAWLSKTAEGLGPNATMYTLIMGNAKHNVVVSPSIARQILVDRGTPISMEPMVL</sequence>
<proteinExistence type="predicted"/>
<feature type="transmembrane region" description="Helical" evidence="1">
    <location>
        <begin position="20"/>
        <end position="39"/>
    </location>
</feature>
<dbReference type="Gene3D" id="1.10.630.10">
    <property type="entry name" value="Cytochrome P450"/>
    <property type="match status" value="1"/>
</dbReference>
<dbReference type="InterPro" id="IPR036396">
    <property type="entry name" value="Cyt_P450_sf"/>
</dbReference>